<protein>
    <submittedName>
        <fullName evidence="3">Uncharacterized protein LOC114334635</fullName>
    </submittedName>
</protein>
<dbReference type="RefSeq" id="XP_028140523.1">
    <property type="nucleotide sequence ID" value="XM_028284722.1"/>
</dbReference>
<feature type="coiled-coil region" evidence="1">
    <location>
        <begin position="397"/>
        <end position="424"/>
    </location>
</feature>
<reference evidence="3" key="1">
    <citation type="submission" date="2025-08" db="UniProtKB">
        <authorList>
            <consortium name="RefSeq"/>
        </authorList>
    </citation>
    <scope>IDENTIFICATION</scope>
    <source>
        <tissue evidence="3">Whole insect</tissue>
    </source>
</reference>
<evidence type="ECO:0000313" key="3">
    <source>
        <dbReference type="RefSeq" id="XP_028140523.1"/>
    </source>
</evidence>
<sequence>MKRGALMVKMAMSMNPTQHENSGESSNDTAGSPISIATVESPSTLYTNQQYYGDLGELRCLHSPVHQEQQYCQLETPIEQQFSQHYNQYYDLPIPTSISLLVPEAEQYRQSPNNCLGYCSPLDNVIDLQTSIEQPRLQQRDEAKDSHNPTPSVVNFATRVLQEQVLQHQDDITRPSTSTGKLLPTISHQTDENSDPYATDGSSDVDFNPNDFDLDQQDALVSEEKIPDITKSRKRKRNPDNWRRNRIKKLRNSGKAYVNWKSKQVSERIMKPPCPTTCRLKCQTKFQEKHRVHQAIINEDSVRHHIKSFALIESHYCRKNSTKKYLPPDLNISKMYRLYKTYCSDNNINTIASYAIYREVFNNEFNLGFFIPKKDQCDFCNKLSNSSPSEKEELRSAMEAHLKNKDLSRANKELDKERAKTDNSFCMALYDLQKTLLCPKADVCSFCMAIYDLQKTLLCPKAEVSLLYYRRKLACYNLTVYDAANKQGYCYMWPESLACRGACEIGSCILSFIDEMTLSYRSPQVEGWILVQKLSTWNKDCIEVDKNVR</sequence>
<keyword evidence="1" id="KW-0175">Coiled coil</keyword>
<dbReference type="PANTHER" id="PTHR10773:SF19">
    <property type="match status" value="1"/>
</dbReference>
<feature type="region of interest" description="Disordered" evidence="2">
    <location>
        <begin position="167"/>
        <end position="243"/>
    </location>
</feature>
<dbReference type="PANTHER" id="PTHR10773">
    <property type="entry name" value="DNA-DIRECTED RNA POLYMERASES I, II, AND III SUBUNIT RPABC2"/>
    <property type="match status" value="1"/>
</dbReference>
<evidence type="ECO:0000256" key="1">
    <source>
        <dbReference type="SAM" id="Coils"/>
    </source>
</evidence>
<gene>
    <name evidence="3" type="primary">LOC114334635</name>
</gene>
<dbReference type="InParanoid" id="A0A6P7G6N3"/>
<feature type="region of interest" description="Disordered" evidence="2">
    <location>
        <begin position="16"/>
        <end position="35"/>
    </location>
</feature>
<proteinExistence type="predicted"/>
<evidence type="ECO:0000256" key="2">
    <source>
        <dbReference type="SAM" id="MobiDB-lite"/>
    </source>
</evidence>
<feature type="compositionally biased region" description="Basic and acidic residues" evidence="2">
    <location>
        <begin position="222"/>
        <end position="231"/>
    </location>
</feature>
<dbReference type="AlphaFoldDB" id="A0A6P7G6N3"/>
<organism evidence="3">
    <name type="scientific">Diabrotica virgifera virgifera</name>
    <name type="common">western corn rootworm</name>
    <dbReference type="NCBI Taxonomy" id="50390"/>
    <lineage>
        <taxon>Eukaryota</taxon>
        <taxon>Metazoa</taxon>
        <taxon>Ecdysozoa</taxon>
        <taxon>Arthropoda</taxon>
        <taxon>Hexapoda</taxon>
        <taxon>Insecta</taxon>
        <taxon>Pterygota</taxon>
        <taxon>Neoptera</taxon>
        <taxon>Endopterygota</taxon>
        <taxon>Coleoptera</taxon>
        <taxon>Polyphaga</taxon>
        <taxon>Cucujiformia</taxon>
        <taxon>Chrysomeloidea</taxon>
        <taxon>Chrysomelidae</taxon>
        <taxon>Galerucinae</taxon>
        <taxon>Diabroticina</taxon>
        <taxon>Diabroticites</taxon>
        <taxon>Diabrotica</taxon>
    </lineage>
</organism>
<name>A0A6P7G6N3_DIAVI</name>
<accession>A0A6P7G6N3</accession>
<feature type="compositionally biased region" description="Polar residues" evidence="2">
    <location>
        <begin position="16"/>
        <end position="32"/>
    </location>
</feature>